<proteinExistence type="predicted"/>
<dbReference type="Proteomes" id="UP000000844">
    <property type="component" value="Chromosome"/>
</dbReference>
<evidence type="ECO:0000259" key="6">
    <source>
        <dbReference type="Pfam" id="PF00550"/>
    </source>
</evidence>
<evidence type="ECO:0000256" key="1">
    <source>
        <dbReference type="ARBA" id="ARBA00004924"/>
    </source>
</evidence>
<dbReference type="AlphaFoldDB" id="D3Q5B3"/>
<dbReference type="SUPFAM" id="SSF52499">
    <property type="entry name" value="Isochorismatase-like hydrolases"/>
    <property type="match status" value="1"/>
</dbReference>
<dbReference type="STRING" id="446470.Snas_4517"/>
<protein>
    <recommendedName>
        <fullName evidence="2">isochorismatase</fullName>
        <ecNumber evidence="2">3.3.2.1</ecNumber>
    </recommendedName>
</protein>
<dbReference type="Pfam" id="PF00550">
    <property type="entry name" value="PP-binding"/>
    <property type="match status" value="1"/>
</dbReference>
<dbReference type="Gene3D" id="1.10.1200.10">
    <property type="entry name" value="ACP-like"/>
    <property type="match status" value="1"/>
</dbReference>
<dbReference type="PRINTS" id="PR01398">
    <property type="entry name" value="ISCHRISMTASE"/>
</dbReference>
<dbReference type="EC" id="3.3.2.1" evidence="2"/>
<dbReference type="InterPro" id="IPR000868">
    <property type="entry name" value="Isochorismatase-like_dom"/>
</dbReference>
<keyword evidence="3 8" id="KW-0378">Hydrolase</keyword>
<dbReference type="InterPro" id="IPR016291">
    <property type="entry name" value="Isochorismatase"/>
</dbReference>
<dbReference type="PANTHER" id="PTHR43540:SF3">
    <property type="entry name" value="ENTEROBACTIN SYNTHASE COMPONENT B"/>
    <property type="match status" value="1"/>
</dbReference>
<evidence type="ECO:0000256" key="5">
    <source>
        <dbReference type="PIRSR" id="PIRSR001111-50"/>
    </source>
</evidence>
<accession>D3Q5B3</accession>
<dbReference type="EMBL" id="CP001778">
    <property type="protein sequence ID" value="ADD44162.1"/>
    <property type="molecule type" value="Genomic_DNA"/>
</dbReference>
<feature type="domain" description="Carrier" evidence="6">
    <location>
        <begin position="208"/>
        <end position="262"/>
    </location>
</feature>
<comment type="pathway">
    <text evidence="1">Siderophore biosynthesis.</text>
</comment>
<dbReference type="PIRSF" id="PIRSF001111">
    <property type="entry name" value="Isochorismatase"/>
    <property type="match status" value="1"/>
</dbReference>
<dbReference type="InterPro" id="IPR036736">
    <property type="entry name" value="ACP-like_sf"/>
</dbReference>
<evidence type="ECO:0000256" key="4">
    <source>
        <dbReference type="ARBA" id="ARBA00048590"/>
    </source>
</evidence>
<comment type="catalytic activity">
    <reaction evidence="4">
        <text>isochorismate + H2O = (2S,3S)-2,3-dihydroxy-2,3-dihydrobenzoate + pyruvate</text>
        <dbReference type="Rhea" id="RHEA:11112"/>
        <dbReference type="ChEBI" id="CHEBI:15361"/>
        <dbReference type="ChEBI" id="CHEBI:15377"/>
        <dbReference type="ChEBI" id="CHEBI:29780"/>
        <dbReference type="ChEBI" id="CHEBI:58764"/>
        <dbReference type="EC" id="3.3.2.1"/>
    </reaction>
</comment>
<organism evidence="8 9">
    <name type="scientific">Stackebrandtia nassauensis (strain DSM 44728 / CIP 108903 / NRRL B-16338 / NBRC 102104 / LLR-40K-21)</name>
    <dbReference type="NCBI Taxonomy" id="446470"/>
    <lineage>
        <taxon>Bacteria</taxon>
        <taxon>Bacillati</taxon>
        <taxon>Actinomycetota</taxon>
        <taxon>Actinomycetes</taxon>
        <taxon>Glycomycetales</taxon>
        <taxon>Glycomycetaceae</taxon>
        <taxon>Stackebrandtia</taxon>
    </lineage>
</organism>
<dbReference type="GO" id="GO:0008908">
    <property type="term" value="F:isochorismatase activity"/>
    <property type="evidence" value="ECO:0007669"/>
    <property type="project" value="UniProtKB-EC"/>
</dbReference>
<dbReference type="SUPFAM" id="SSF47336">
    <property type="entry name" value="ACP-like"/>
    <property type="match status" value="1"/>
</dbReference>
<gene>
    <name evidence="8" type="ordered locus">Snas_4517</name>
</gene>
<evidence type="ECO:0000313" key="9">
    <source>
        <dbReference type="Proteomes" id="UP000000844"/>
    </source>
</evidence>
<feature type="domain" description="Isochorismatase-like" evidence="7">
    <location>
        <begin position="31"/>
        <end position="193"/>
    </location>
</feature>
<dbReference type="HOGENOM" id="CLU_068979_2_0_11"/>
<dbReference type="OrthoDB" id="3174612at2"/>
<feature type="modified residue" description="O-(pantetheine 4'-phosphoryl)serine" evidence="5">
    <location>
        <position position="231"/>
    </location>
</feature>
<comment type="cofactor">
    <cofactor evidence="5">
        <name>pantetheine 4'-phosphate</name>
        <dbReference type="ChEBI" id="CHEBI:47942"/>
    </cofactor>
    <text evidence="5">Binds 1 phosphopantetheine covalently.</text>
</comment>
<keyword evidence="9" id="KW-1185">Reference proteome</keyword>
<keyword evidence="5" id="KW-0597">Phosphoprotein</keyword>
<keyword evidence="5" id="KW-0596">Phosphopantetheine</keyword>
<evidence type="ECO:0000256" key="2">
    <source>
        <dbReference type="ARBA" id="ARBA00012100"/>
    </source>
</evidence>
<dbReference type="InterPro" id="IPR050272">
    <property type="entry name" value="Isochorismatase-like_hydrls"/>
</dbReference>
<dbReference type="Pfam" id="PF00857">
    <property type="entry name" value="Isochorismatase"/>
    <property type="match status" value="1"/>
</dbReference>
<dbReference type="InterPro" id="IPR009081">
    <property type="entry name" value="PP-bd_ACP"/>
</dbReference>
<dbReference type="RefSeq" id="WP_013019733.1">
    <property type="nucleotide sequence ID" value="NC_013947.1"/>
</dbReference>
<reference evidence="8 9" key="1">
    <citation type="journal article" date="2009" name="Stand. Genomic Sci.">
        <title>Complete genome sequence of Stackebrandtia nassauensis type strain (LLR-40K-21).</title>
        <authorList>
            <person name="Munk C."/>
            <person name="Lapidus A."/>
            <person name="Copeland A."/>
            <person name="Jando M."/>
            <person name="Mayilraj S."/>
            <person name="Glavina Del Rio T."/>
            <person name="Nolan M."/>
            <person name="Chen F."/>
            <person name="Lucas S."/>
            <person name="Tice H."/>
            <person name="Cheng J.F."/>
            <person name="Han C."/>
            <person name="Detter J.C."/>
            <person name="Bruce D."/>
            <person name="Goodwin L."/>
            <person name="Chain P."/>
            <person name="Pitluck S."/>
            <person name="Goker M."/>
            <person name="Ovchinikova G."/>
            <person name="Pati A."/>
            <person name="Ivanova N."/>
            <person name="Mavromatis K."/>
            <person name="Chen A."/>
            <person name="Palaniappan K."/>
            <person name="Land M."/>
            <person name="Hauser L."/>
            <person name="Chang Y.J."/>
            <person name="Jeffries C.D."/>
            <person name="Bristow J."/>
            <person name="Eisen J.A."/>
            <person name="Markowitz V."/>
            <person name="Hugenholtz P."/>
            <person name="Kyrpides N.C."/>
            <person name="Klenk H.P."/>
        </authorList>
    </citation>
    <scope>NUCLEOTIDE SEQUENCE [LARGE SCALE GENOMIC DNA]</scope>
    <source>
        <strain evidence="9">DSM 44728 / CIP 108903 / NRRL B-16338 / NBRC 102104 / LLR-40K-21</strain>
    </source>
</reference>
<dbReference type="Gene3D" id="3.40.50.850">
    <property type="entry name" value="Isochorismatase-like"/>
    <property type="match status" value="1"/>
</dbReference>
<dbReference type="InterPro" id="IPR036380">
    <property type="entry name" value="Isochorismatase-like_sf"/>
</dbReference>
<name>D3Q5B3_STANL</name>
<dbReference type="eggNOG" id="COG3433">
    <property type="taxonomic scope" value="Bacteria"/>
</dbReference>
<evidence type="ECO:0000256" key="3">
    <source>
        <dbReference type="ARBA" id="ARBA00022801"/>
    </source>
</evidence>
<evidence type="ECO:0000259" key="7">
    <source>
        <dbReference type="Pfam" id="PF00857"/>
    </source>
</evidence>
<evidence type="ECO:0000313" key="8">
    <source>
        <dbReference type="EMBL" id="ADD44162.1"/>
    </source>
</evidence>
<dbReference type="KEGG" id="sna:Snas_4517"/>
<sequence length="270" mass="29677">MSIPTLDIYPLPTEAELPKPRVPWTFDPNRAALLIHDMQRYFLDFYGEEFGELVDNIAQLRKLDLPTFYTAQPPKQSPDERGLLSDRWGPGIQDREDIVAPLAPASSDVVLTKHRYSAFHRTDLAERLAAAGRDQLIITGVYAHIGITATALDAFSHGIETFVIADAIADFGRGRHVAALEHLSATCAVVTTLNRLLDSGFGLADVRAQVLALLDEPADDDENLIDAGLDSIRVMGLIEDWKERGHNVTFADLAADPTIRGFHAALEAAR</sequence>
<dbReference type="PANTHER" id="PTHR43540">
    <property type="entry name" value="PEROXYUREIDOACRYLATE/UREIDOACRYLATE AMIDOHYDROLASE-RELATED"/>
    <property type="match status" value="1"/>
</dbReference>
<dbReference type="eggNOG" id="COG1535">
    <property type="taxonomic scope" value="Bacteria"/>
</dbReference>